<accession>A0A917D416</accession>
<dbReference type="InterPro" id="IPR025164">
    <property type="entry name" value="Toastrack_DUF4097"/>
</dbReference>
<evidence type="ECO:0000256" key="1">
    <source>
        <dbReference type="SAM" id="Phobius"/>
    </source>
</evidence>
<feature type="transmembrane region" description="Helical" evidence="1">
    <location>
        <begin position="35"/>
        <end position="52"/>
    </location>
</feature>
<comment type="caution">
    <text evidence="4">The sequence shown here is derived from an EMBL/GenBank/DDBJ whole genome shotgun (WGS) entry which is preliminary data.</text>
</comment>
<keyword evidence="1" id="KW-0472">Membrane</keyword>
<evidence type="ECO:0008006" key="6">
    <source>
        <dbReference type="Google" id="ProtNLM"/>
    </source>
</evidence>
<keyword evidence="5" id="KW-1185">Reference proteome</keyword>
<feature type="domain" description="DUF6677" evidence="3">
    <location>
        <begin position="14"/>
        <end position="46"/>
    </location>
</feature>
<sequence length="580" mass="63290">MRKSYFLEKKRWLAGLLAFLVPGAGHMAQGRFSKGLLLLFLSVLDIAAMIYYPNATGGRHLMLIVYLGLALPAIYFYSVYDALQYNFRAPRQSSRYGSGAKAVTAWHGLGLSVIVVMLLLFIHPPAALIPWLHTAGDYAPGIGMVVLGLWLLWRFAAGASRLGRITASLLSIAIGALLMWDERYDGHTIVELVNWWPMILIVFGLDITTVSIVLRKLKRRLSIDLIGLTMAIMAASSAYSVTQFADLPFRWLDQFMTESSELDGYTEESGYRFNRPPLYAELEEAVERIDVVNPNGQVHIRSGAVSQVQIEATVWIDLPDEKMAEQAADATSLDIVAKDNRLRIEGKGESYGEERVLKPRINLVITVPETRPAPYETMLGLKVKTINGGINVHNLSLPGGLSVENTWGKLNIQRVLGDVAVTTKSGDIRVADIAGAVKLDASNGNITGYRIAGQAAAAVIYGNIQLTNIQGEVETKTKNGSIVIHEAKSAVNADTLNGGIEVRSSVVGGSWHADSAIGEIRLVMPEDSDVSVEGSVTFGDIFSDLPLTIDNRTIRGQIGMGTYDIHVNANSNIVLEKIQQ</sequence>
<organism evidence="4 5">
    <name type="scientific">Paenibacillus abyssi</name>
    <dbReference type="NCBI Taxonomy" id="1340531"/>
    <lineage>
        <taxon>Bacteria</taxon>
        <taxon>Bacillati</taxon>
        <taxon>Bacillota</taxon>
        <taxon>Bacilli</taxon>
        <taxon>Bacillales</taxon>
        <taxon>Paenibacillaceae</taxon>
        <taxon>Paenibacillus</taxon>
    </lineage>
</organism>
<feature type="transmembrane region" description="Helical" evidence="1">
    <location>
        <begin position="162"/>
        <end position="180"/>
    </location>
</feature>
<evidence type="ECO:0000313" key="4">
    <source>
        <dbReference type="EMBL" id="GGG09308.1"/>
    </source>
</evidence>
<keyword evidence="1" id="KW-0812">Transmembrane</keyword>
<feature type="domain" description="DUF4097" evidence="2">
    <location>
        <begin position="287"/>
        <end position="571"/>
    </location>
</feature>
<reference evidence="4" key="1">
    <citation type="journal article" date="2014" name="Int. J. Syst. Evol. Microbiol.">
        <title>Complete genome sequence of Corynebacterium casei LMG S-19264T (=DSM 44701T), isolated from a smear-ripened cheese.</title>
        <authorList>
            <consortium name="US DOE Joint Genome Institute (JGI-PGF)"/>
            <person name="Walter F."/>
            <person name="Albersmeier A."/>
            <person name="Kalinowski J."/>
            <person name="Ruckert C."/>
        </authorList>
    </citation>
    <scope>NUCLEOTIDE SEQUENCE</scope>
    <source>
        <strain evidence="4">CGMCC 1.12987</strain>
    </source>
</reference>
<proteinExistence type="predicted"/>
<protein>
    <recommendedName>
        <fullName evidence="6">Adhesin domain-containing protein</fullName>
    </recommendedName>
</protein>
<dbReference type="Pfam" id="PF20382">
    <property type="entry name" value="DUF6677"/>
    <property type="match status" value="1"/>
</dbReference>
<evidence type="ECO:0000313" key="5">
    <source>
        <dbReference type="Proteomes" id="UP000644756"/>
    </source>
</evidence>
<feature type="transmembrane region" description="Helical" evidence="1">
    <location>
        <begin position="138"/>
        <end position="155"/>
    </location>
</feature>
<feature type="transmembrane region" description="Helical" evidence="1">
    <location>
        <begin position="64"/>
        <end position="83"/>
    </location>
</feature>
<feature type="transmembrane region" description="Helical" evidence="1">
    <location>
        <begin position="195"/>
        <end position="214"/>
    </location>
</feature>
<evidence type="ECO:0000259" key="3">
    <source>
        <dbReference type="Pfam" id="PF20382"/>
    </source>
</evidence>
<feature type="transmembrane region" description="Helical" evidence="1">
    <location>
        <begin position="104"/>
        <end position="126"/>
    </location>
</feature>
<dbReference type="AlphaFoldDB" id="A0A917D416"/>
<dbReference type="InterPro" id="IPR046499">
    <property type="entry name" value="DUF6677"/>
</dbReference>
<dbReference type="Proteomes" id="UP000644756">
    <property type="component" value="Unassembled WGS sequence"/>
</dbReference>
<reference evidence="4" key="2">
    <citation type="submission" date="2020-09" db="EMBL/GenBank/DDBJ databases">
        <authorList>
            <person name="Sun Q."/>
            <person name="Zhou Y."/>
        </authorList>
    </citation>
    <scope>NUCLEOTIDE SEQUENCE</scope>
    <source>
        <strain evidence="4">CGMCC 1.12987</strain>
    </source>
</reference>
<keyword evidence="1" id="KW-1133">Transmembrane helix</keyword>
<evidence type="ECO:0000259" key="2">
    <source>
        <dbReference type="Pfam" id="PF13349"/>
    </source>
</evidence>
<dbReference type="RefSeq" id="WP_188531638.1">
    <property type="nucleotide sequence ID" value="NZ_BMGR01000008.1"/>
</dbReference>
<dbReference type="Pfam" id="PF13349">
    <property type="entry name" value="DUF4097"/>
    <property type="match status" value="1"/>
</dbReference>
<name>A0A917D416_9BACL</name>
<dbReference type="EMBL" id="BMGR01000008">
    <property type="protein sequence ID" value="GGG09308.1"/>
    <property type="molecule type" value="Genomic_DNA"/>
</dbReference>
<gene>
    <name evidence="4" type="ORF">GCM10010916_27700</name>
</gene>
<feature type="transmembrane region" description="Helical" evidence="1">
    <location>
        <begin position="221"/>
        <end position="241"/>
    </location>
</feature>